<proteinExistence type="predicted"/>
<gene>
    <name evidence="3" type="ORF">KMZ29_11810</name>
</gene>
<feature type="signal peptide" evidence="2">
    <location>
        <begin position="1"/>
        <end position="24"/>
    </location>
</feature>
<sequence>MVAFIAATSVLAALVSGFALLAYAGPGAGPEPIAAAPAERRQPLAGEERASSAKSLGLAQARPAQQPAERAPAHPAPQAPVPPPQVSDAWQKMPKMKLEAVYGGPLRDTIVQRWRDPLDGIVCYLYLPIVAPTSPVQPNGFVHYGPNGIGSISCQAVPAAVPRVAERRQPAPAPAAHAPKPTAPAAAQ</sequence>
<feature type="compositionally biased region" description="Low complexity" evidence="1">
    <location>
        <begin position="59"/>
        <end position="70"/>
    </location>
</feature>
<feature type="compositionally biased region" description="Pro residues" evidence="1">
    <location>
        <begin position="74"/>
        <end position="85"/>
    </location>
</feature>
<dbReference type="Proteomes" id="UP000680839">
    <property type="component" value="Chromosome"/>
</dbReference>
<evidence type="ECO:0000313" key="3">
    <source>
        <dbReference type="EMBL" id="QWG15275.1"/>
    </source>
</evidence>
<evidence type="ECO:0000256" key="2">
    <source>
        <dbReference type="SAM" id="SignalP"/>
    </source>
</evidence>
<reference evidence="3" key="1">
    <citation type="submission" date="2021-06" db="EMBL/GenBank/DDBJ databases">
        <title>Bradyrhizobium sp. S2-20-1 Genome sequencing.</title>
        <authorList>
            <person name="Jin L."/>
        </authorList>
    </citation>
    <scope>NUCLEOTIDE SEQUENCE</scope>
    <source>
        <strain evidence="3">S2-20-1</strain>
    </source>
</reference>
<feature type="region of interest" description="Disordered" evidence="1">
    <location>
        <begin position="165"/>
        <end position="188"/>
    </location>
</feature>
<name>A0A975NI54_9BRAD</name>
<dbReference type="EMBL" id="CP076134">
    <property type="protein sequence ID" value="QWG15275.1"/>
    <property type="molecule type" value="Genomic_DNA"/>
</dbReference>
<feature type="region of interest" description="Disordered" evidence="1">
    <location>
        <begin position="34"/>
        <end position="88"/>
    </location>
</feature>
<evidence type="ECO:0000256" key="1">
    <source>
        <dbReference type="SAM" id="MobiDB-lite"/>
    </source>
</evidence>
<dbReference type="AlphaFoldDB" id="A0A975NI54"/>
<dbReference type="RefSeq" id="WP_215623823.1">
    <property type="nucleotide sequence ID" value="NZ_CP076134.1"/>
</dbReference>
<feature type="compositionally biased region" description="Basic and acidic residues" evidence="1">
    <location>
        <begin position="38"/>
        <end position="51"/>
    </location>
</feature>
<feature type="compositionally biased region" description="Low complexity" evidence="1">
    <location>
        <begin position="174"/>
        <end position="188"/>
    </location>
</feature>
<evidence type="ECO:0000313" key="4">
    <source>
        <dbReference type="Proteomes" id="UP000680839"/>
    </source>
</evidence>
<feature type="chain" id="PRO_5037054137" evidence="2">
    <location>
        <begin position="25"/>
        <end position="188"/>
    </location>
</feature>
<accession>A0A975NI54</accession>
<keyword evidence="2" id="KW-0732">Signal</keyword>
<organism evidence="3 4">
    <name type="scientific">Bradyrhizobium sediminis</name>
    <dbReference type="NCBI Taxonomy" id="2840469"/>
    <lineage>
        <taxon>Bacteria</taxon>
        <taxon>Pseudomonadati</taxon>
        <taxon>Pseudomonadota</taxon>
        <taxon>Alphaproteobacteria</taxon>
        <taxon>Hyphomicrobiales</taxon>
        <taxon>Nitrobacteraceae</taxon>
        <taxon>Bradyrhizobium</taxon>
    </lineage>
</organism>
<protein>
    <submittedName>
        <fullName evidence="3">Uncharacterized protein</fullName>
    </submittedName>
</protein>